<accession>A0ACB9EI43</accession>
<dbReference type="EMBL" id="CM042048">
    <property type="protein sequence ID" value="KAI3758386.1"/>
    <property type="molecule type" value="Genomic_DNA"/>
</dbReference>
<reference evidence="1 2" key="2">
    <citation type="journal article" date="2022" name="Mol. Ecol. Resour.">
        <title>The genomes of chicory, endive, great burdock and yacon provide insights into Asteraceae paleo-polyploidization history and plant inulin production.</title>
        <authorList>
            <person name="Fan W."/>
            <person name="Wang S."/>
            <person name="Wang H."/>
            <person name="Wang A."/>
            <person name="Jiang F."/>
            <person name="Liu H."/>
            <person name="Zhao H."/>
            <person name="Xu D."/>
            <person name="Zhang Y."/>
        </authorList>
    </citation>
    <scope>NUCLEOTIDE SEQUENCE [LARGE SCALE GENOMIC DNA]</scope>
    <source>
        <strain evidence="2">cv. Niubang</strain>
    </source>
</reference>
<keyword evidence="2" id="KW-1185">Reference proteome</keyword>
<organism evidence="1 2">
    <name type="scientific">Arctium lappa</name>
    <name type="common">Greater burdock</name>
    <name type="synonym">Lappa major</name>
    <dbReference type="NCBI Taxonomy" id="4217"/>
    <lineage>
        <taxon>Eukaryota</taxon>
        <taxon>Viridiplantae</taxon>
        <taxon>Streptophyta</taxon>
        <taxon>Embryophyta</taxon>
        <taxon>Tracheophyta</taxon>
        <taxon>Spermatophyta</taxon>
        <taxon>Magnoliopsida</taxon>
        <taxon>eudicotyledons</taxon>
        <taxon>Gunneridae</taxon>
        <taxon>Pentapetalae</taxon>
        <taxon>asterids</taxon>
        <taxon>campanulids</taxon>
        <taxon>Asterales</taxon>
        <taxon>Asteraceae</taxon>
        <taxon>Carduoideae</taxon>
        <taxon>Cardueae</taxon>
        <taxon>Arctiinae</taxon>
        <taxon>Arctium</taxon>
    </lineage>
</organism>
<evidence type="ECO:0000313" key="2">
    <source>
        <dbReference type="Proteomes" id="UP001055879"/>
    </source>
</evidence>
<name>A0ACB9EI43_ARCLA</name>
<reference evidence="2" key="1">
    <citation type="journal article" date="2022" name="Mol. Ecol. Resour.">
        <title>The genomes of chicory, endive, great burdock and yacon provide insights into Asteraceae palaeo-polyploidization history and plant inulin production.</title>
        <authorList>
            <person name="Fan W."/>
            <person name="Wang S."/>
            <person name="Wang H."/>
            <person name="Wang A."/>
            <person name="Jiang F."/>
            <person name="Liu H."/>
            <person name="Zhao H."/>
            <person name="Xu D."/>
            <person name="Zhang Y."/>
        </authorList>
    </citation>
    <scope>NUCLEOTIDE SEQUENCE [LARGE SCALE GENOMIC DNA]</scope>
    <source>
        <strain evidence="2">cv. Niubang</strain>
    </source>
</reference>
<sequence>MWSNDGDPDVPDLERQQYIFFSVVEKLLDEFAHHLGILIMIIAIVFTSYVVESLGHTILGWRSVPTDNSGLGKSTIQTEPIIEQVLRASLLYRGLDDRNLGLKASCLWLFLRMNNRYGHPGTWDTSQPGPVQVPTQHSPLPTDYSLLLVLVTLLVLFLNIDAFLLDQQSL</sequence>
<gene>
    <name evidence="1" type="ORF">L6452_05947</name>
</gene>
<evidence type="ECO:0000313" key="1">
    <source>
        <dbReference type="EMBL" id="KAI3758386.1"/>
    </source>
</evidence>
<comment type="caution">
    <text evidence="1">The sequence shown here is derived from an EMBL/GenBank/DDBJ whole genome shotgun (WGS) entry which is preliminary data.</text>
</comment>
<proteinExistence type="predicted"/>
<dbReference type="Proteomes" id="UP001055879">
    <property type="component" value="Linkage Group LG02"/>
</dbReference>
<protein>
    <submittedName>
        <fullName evidence="1">Uncharacterized protein</fullName>
    </submittedName>
</protein>